<feature type="transmembrane region" description="Helical" evidence="1">
    <location>
        <begin position="214"/>
        <end position="231"/>
    </location>
</feature>
<feature type="transmembrane region" description="Helical" evidence="1">
    <location>
        <begin position="104"/>
        <end position="126"/>
    </location>
</feature>
<dbReference type="PANTHER" id="PTHR33927:SF5">
    <property type="entry name" value="ENZYME, PUTATIVE (AFU_ORTHOLOGUE AFUA_8G01222)-RELATED"/>
    <property type="match status" value="1"/>
</dbReference>
<protein>
    <recommendedName>
        <fullName evidence="4">Integral membrane protein TmpA</fullName>
    </recommendedName>
</protein>
<accession>A0A6A7BTR2</accession>
<dbReference type="OrthoDB" id="3142841at2759"/>
<feature type="transmembrane region" description="Helical" evidence="1">
    <location>
        <begin position="176"/>
        <end position="194"/>
    </location>
</feature>
<reference evidence="2" key="1">
    <citation type="journal article" date="2020" name="Stud. Mycol.">
        <title>101 Dothideomycetes genomes: a test case for predicting lifestyles and emergence of pathogens.</title>
        <authorList>
            <person name="Haridas S."/>
            <person name="Albert R."/>
            <person name="Binder M."/>
            <person name="Bloem J."/>
            <person name="Labutti K."/>
            <person name="Salamov A."/>
            <person name="Andreopoulos B."/>
            <person name="Baker S."/>
            <person name="Barry K."/>
            <person name="Bills G."/>
            <person name="Bluhm B."/>
            <person name="Cannon C."/>
            <person name="Castanera R."/>
            <person name="Culley D."/>
            <person name="Daum C."/>
            <person name="Ezra D."/>
            <person name="Gonzalez J."/>
            <person name="Henrissat B."/>
            <person name="Kuo A."/>
            <person name="Liang C."/>
            <person name="Lipzen A."/>
            <person name="Lutzoni F."/>
            <person name="Magnuson J."/>
            <person name="Mondo S."/>
            <person name="Nolan M."/>
            <person name="Ohm R."/>
            <person name="Pangilinan J."/>
            <person name="Park H.-J."/>
            <person name="Ramirez L."/>
            <person name="Alfaro M."/>
            <person name="Sun H."/>
            <person name="Tritt A."/>
            <person name="Yoshinaga Y."/>
            <person name="Zwiers L.-H."/>
            <person name="Turgeon B."/>
            <person name="Goodwin S."/>
            <person name="Spatafora J."/>
            <person name="Crous P."/>
            <person name="Grigoriev I."/>
        </authorList>
    </citation>
    <scope>NUCLEOTIDE SEQUENCE</scope>
    <source>
        <strain evidence="2">CBS 480.64</strain>
    </source>
</reference>
<keyword evidence="1" id="KW-0812">Transmembrane</keyword>
<proteinExistence type="predicted"/>
<organism evidence="2 3">
    <name type="scientific">Piedraia hortae CBS 480.64</name>
    <dbReference type="NCBI Taxonomy" id="1314780"/>
    <lineage>
        <taxon>Eukaryota</taxon>
        <taxon>Fungi</taxon>
        <taxon>Dikarya</taxon>
        <taxon>Ascomycota</taxon>
        <taxon>Pezizomycotina</taxon>
        <taxon>Dothideomycetes</taxon>
        <taxon>Dothideomycetidae</taxon>
        <taxon>Capnodiales</taxon>
        <taxon>Piedraiaceae</taxon>
        <taxon>Piedraia</taxon>
    </lineage>
</organism>
<evidence type="ECO:0000313" key="3">
    <source>
        <dbReference type="Proteomes" id="UP000799421"/>
    </source>
</evidence>
<name>A0A6A7BTR2_9PEZI</name>
<evidence type="ECO:0008006" key="4">
    <source>
        <dbReference type="Google" id="ProtNLM"/>
    </source>
</evidence>
<dbReference type="Proteomes" id="UP000799421">
    <property type="component" value="Unassembled WGS sequence"/>
</dbReference>
<gene>
    <name evidence="2" type="ORF">K470DRAFT_235826</name>
</gene>
<evidence type="ECO:0000313" key="2">
    <source>
        <dbReference type="EMBL" id="KAF2858726.1"/>
    </source>
</evidence>
<evidence type="ECO:0000256" key="1">
    <source>
        <dbReference type="SAM" id="Phobius"/>
    </source>
</evidence>
<feature type="transmembrane region" description="Helical" evidence="1">
    <location>
        <begin position="138"/>
        <end position="156"/>
    </location>
</feature>
<dbReference type="InterPro" id="IPR052979">
    <property type="entry name" value="Adenylate-forming_domain"/>
</dbReference>
<dbReference type="EMBL" id="MU006004">
    <property type="protein sequence ID" value="KAF2858726.1"/>
    <property type="molecule type" value="Genomic_DNA"/>
</dbReference>
<feature type="transmembrane region" description="Helical" evidence="1">
    <location>
        <begin position="20"/>
        <end position="41"/>
    </location>
</feature>
<keyword evidence="1" id="KW-0472">Membrane</keyword>
<keyword evidence="3" id="KW-1185">Reference proteome</keyword>
<keyword evidence="1" id="KW-1133">Transmembrane helix</keyword>
<dbReference type="PANTHER" id="PTHR33927">
    <property type="entry name" value="TRANSMEMBRANE PROTEIN"/>
    <property type="match status" value="1"/>
</dbReference>
<dbReference type="AlphaFoldDB" id="A0A6A7BTR2"/>
<sequence length="439" mass="48856">MPAAKGPEWYLHQRFHVWTVYRRLMAVVISANASVISAMIVRTVSHPGTFSYDKAATAAGANILVSVLMRHEHIINNLFRLALLQPRWFPLVVRRSVAKIAFHYGGIHSSAGIGAIGWYIFYLVLVVRDFDGTVAEKAAMLSLIASVTVLLLCIAVSSHPYLRNRYHNSWELLHRFGGWTAVGAFWAQIIISSIVAGRHKGQNVGLMLIETPTFWFLSTITCCIIYPWLYLRKIPLETIPLSNHATELKFTDRQMTTCRGIRLSHNPLKETHAFASIPGTSETENGYSVIVSNAGDWTRAMIQNPPSHIWRRGAPTIGVMRLTSTLSPVVVVTTGSGIGPCLSFLNCFPDHNMRVLWSARTPMETFPGMIDRVHRADNNAIIIDTRRTPKPDFVGLTYALLKESHAEGVVVISNPHVTKDVVKAMEMRGITAFGAIFDS</sequence>